<evidence type="ECO:0000313" key="3">
    <source>
        <dbReference type="Proteomes" id="UP000324629"/>
    </source>
</evidence>
<dbReference type="InterPro" id="IPR005312">
    <property type="entry name" value="DUF1759"/>
</dbReference>
<feature type="compositionally biased region" description="Polar residues" evidence="1">
    <location>
        <begin position="208"/>
        <end position="217"/>
    </location>
</feature>
<feature type="region of interest" description="Disordered" evidence="1">
    <location>
        <begin position="204"/>
        <end position="224"/>
    </location>
</feature>
<keyword evidence="3" id="KW-1185">Reference proteome</keyword>
<name>A0A5J4NP77_9TREM</name>
<gene>
    <name evidence="2" type="ORF">DEA37_0001153</name>
</gene>
<dbReference type="Proteomes" id="UP000324629">
    <property type="component" value="Unassembled WGS sequence"/>
</dbReference>
<dbReference type="Pfam" id="PF03564">
    <property type="entry name" value="DUF1759"/>
    <property type="match status" value="1"/>
</dbReference>
<proteinExistence type="predicted"/>
<protein>
    <recommendedName>
        <fullName evidence="4">Peptidase aspartic putative domain-containing protein</fullName>
    </recommendedName>
</protein>
<dbReference type="Gene3D" id="3.10.10.10">
    <property type="entry name" value="HIV Type 1 Reverse Transcriptase, subunit A, domain 1"/>
    <property type="match status" value="1"/>
</dbReference>
<dbReference type="InterPro" id="IPR043128">
    <property type="entry name" value="Rev_trsase/Diguanyl_cyclase"/>
</dbReference>
<reference evidence="2 3" key="1">
    <citation type="journal article" date="2019" name="Gigascience">
        <title>Whole-genome sequence of the oriental lung fluke Paragonimus westermani.</title>
        <authorList>
            <person name="Oey H."/>
            <person name="Zakrzewski M."/>
            <person name="Narain K."/>
            <person name="Devi K.R."/>
            <person name="Agatsuma T."/>
            <person name="Nawaratna S."/>
            <person name="Gobert G.N."/>
            <person name="Jones M.K."/>
            <person name="Ragan M.A."/>
            <person name="McManus D.P."/>
            <person name="Krause L."/>
        </authorList>
    </citation>
    <scope>NUCLEOTIDE SEQUENCE [LARGE SCALE GENOMIC DNA]</scope>
    <source>
        <strain evidence="2 3">IND2009</strain>
    </source>
</reference>
<evidence type="ECO:0000256" key="1">
    <source>
        <dbReference type="SAM" id="MobiDB-lite"/>
    </source>
</evidence>
<comment type="caution">
    <text evidence="2">The sequence shown here is derived from an EMBL/GenBank/DDBJ whole genome shotgun (WGS) entry which is preliminary data.</text>
</comment>
<dbReference type="InterPro" id="IPR043502">
    <property type="entry name" value="DNA/RNA_pol_sf"/>
</dbReference>
<dbReference type="Gene3D" id="3.30.70.270">
    <property type="match status" value="1"/>
</dbReference>
<evidence type="ECO:0008006" key="4">
    <source>
        <dbReference type="Google" id="ProtNLM"/>
    </source>
</evidence>
<accession>A0A5J4NP77</accession>
<dbReference type="SUPFAM" id="SSF56672">
    <property type="entry name" value="DNA/RNA polymerases"/>
    <property type="match status" value="1"/>
</dbReference>
<sequence>MEFRHSSRMTKSDIVEGSTGPNNHGVIEADPATRDQCFYTGRSSTSSPIEAATMSHEPFPMLDENHLNTHTYGDVPLSINSNSLKFTNDLFMPNVLSNFKNFLNARVPPEPSAAEHDCCLFGAPRTKQGSGPGIAIGTVAAPPEKMESVSKSSAVLPVLLNRALMNVSNEVSDDLLEEELILKTEELEVRRRLLELHKRQGRAAKSETVPTAGTKFSTPCHPGQSRASETNPFCLDPVESLGRALRPLVLGASLPKIEVDSFDGSPKNYFTFLRNFEGNVVDKLVDEGSKLSYLLHYCRGRAKEAIRHCALLPKEVGFTEAMKILHQQFGRRHDIMQAVSKEVFMGPRLVAGDVDGLRGLASQMKGCQTMLMQLDYGAELNCTTNLIKAVERLPHHLQERWAEVAEGITECGREPDFSDLLRFVEKRVAVSASQYGQLAARSETRTSNSSGHSGIRYSRCNVEVGVPYEKVTLRCPVCKSNHDISNCGWFSSQSLEQRKAMLKNTGRCFVCLKANHVAKSCRVQIRCAVPGCGRRHHTLVHEDKAEQGKEERTKSTLCGATSNINGVCLGFVPIRLVGPKASVSTYAFLDNGSDTTLLDESIARTIGLQGQPCQMMFRTLHGTSATSCSKVSIELQSLDQEHSITADSVYTVKQLPLTQADVVHQSEVDRWTHLKDVSFESLTRTGVGILIGCDIPEAHWVLEQRLSSNNEPCASKTIFGWDLRGPCRNEARNEHCVNLTGVRPVSLDDPVQRVYELDYTDGCTSENKEFSVEDRRALNMTDNSVISRHGHFAIGLPWRQDRRVSQNNKEMRADVLSFKPMYFLILKLVQEREFSKELRVLRSYTVNPRKVGRLERLLPALIGEALHLGGRIRSENGEGVELVIIPSRSAIRSPLIRHYHESAGHMSAFHVHASIRRRFWILKGMAADKRVLTPPIMLVKTEDGSSQLCVDHKRLGDATNRDSFPLPRTDTAIDASHKAKLSSTLALAPVYWQVEVRPEDLQNTNKRKK</sequence>
<evidence type="ECO:0000313" key="2">
    <source>
        <dbReference type="EMBL" id="KAA3676848.1"/>
    </source>
</evidence>
<dbReference type="PANTHER" id="PTHR47331">
    <property type="entry name" value="PHD-TYPE DOMAIN-CONTAINING PROTEIN"/>
    <property type="match status" value="1"/>
</dbReference>
<dbReference type="AlphaFoldDB" id="A0A5J4NP77"/>
<dbReference type="PANTHER" id="PTHR47331:SF1">
    <property type="entry name" value="GAG-LIKE PROTEIN"/>
    <property type="match status" value="1"/>
</dbReference>
<feature type="region of interest" description="Disordered" evidence="1">
    <location>
        <begin position="1"/>
        <end position="28"/>
    </location>
</feature>
<dbReference type="EMBL" id="QNGE01001778">
    <property type="protein sequence ID" value="KAA3676848.1"/>
    <property type="molecule type" value="Genomic_DNA"/>
</dbReference>
<organism evidence="2 3">
    <name type="scientific">Paragonimus westermani</name>
    <dbReference type="NCBI Taxonomy" id="34504"/>
    <lineage>
        <taxon>Eukaryota</taxon>
        <taxon>Metazoa</taxon>
        <taxon>Spiralia</taxon>
        <taxon>Lophotrochozoa</taxon>
        <taxon>Platyhelminthes</taxon>
        <taxon>Trematoda</taxon>
        <taxon>Digenea</taxon>
        <taxon>Plagiorchiida</taxon>
        <taxon>Troglotremata</taxon>
        <taxon>Troglotrematidae</taxon>
        <taxon>Paragonimus</taxon>
    </lineage>
</organism>
<feature type="compositionally biased region" description="Basic and acidic residues" evidence="1">
    <location>
        <begin position="1"/>
        <end position="14"/>
    </location>
</feature>